<organism evidence="1 2">
    <name type="scientific">Austropuccinia psidii MF-1</name>
    <dbReference type="NCBI Taxonomy" id="1389203"/>
    <lineage>
        <taxon>Eukaryota</taxon>
        <taxon>Fungi</taxon>
        <taxon>Dikarya</taxon>
        <taxon>Basidiomycota</taxon>
        <taxon>Pucciniomycotina</taxon>
        <taxon>Pucciniomycetes</taxon>
        <taxon>Pucciniales</taxon>
        <taxon>Sphaerophragmiaceae</taxon>
        <taxon>Austropuccinia</taxon>
    </lineage>
</organism>
<comment type="caution">
    <text evidence="1">The sequence shown here is derived from an EMBL/GenBank/DDBJ whole genome shotgun (WGS) entry which is preliminary data.</text>
</comment>
<dbReference type="AlphaFoldDB" id="A0A9Q3PX48"/>
<evidence type="ECO:0000313" key="1">
    <source>
        <dbReference type="EMBL" id="MBW0577338.1"/>
    </source>
</evidence>
<keyword evidence="2" id="KW-1185">Reference proteome</keyword>
<dbReference type="Proteomes" id="UP000765509">
    <property type="component" value="Unassembled WGS sequence"/>
</dbReference>
<protein>
    <submittedName>
        <fullName evidence="1">Uncharacterized protein</fullName>
    </submittedName>
</protein>
<gene>
    <name evidence="1" type="ORF">O181_117053</name>
</gene>
<name>A0A9Q3PX48_9BASI</name>
<sequence>MDAKLTHENELEWNLGWNEEGWTDVNCKIVGNTEEVNYWETPFVEEGEDLFQIWIPYLEFEELFNFPELHQQIQESKDWQELPGFSLSRLEFLELLTYDGIKGNLGNTYWEEDTLTDSEWRRKIFFGDVEVSRGLFLDLLDIPEGRILWKHGNYVIEKANWDVLWEEVFILGIISLKAHNYNINKDHWSFVWEELFVKKLKKKKEDSYQNSRNSLYNGFRRILFTNYKKRKKR</sequence>
<accession>A0A9Q3PX48</accession>
<proteinExistence type="predicted"/>
<evidence type="ECO:0000313" key="2">
    <source>
        <dbReference type="Proteomes" id="UP000765509"/>
    </source>
</evidence>
<reference evidence="1" key="1">
    <citation type="submission" date="2021-03" db="EMBL/GenBank/DDBJ databases">
        <title>Draft genome sequence of rust myrtle Austropuccinia psidii MF-1, a brazilian biotype.</title>
        <authorList>
            <person name="Quecine M.C."/>
            <person name="Pachon D.M.R."/>
            <person name="Bonatelli M.L."/>
            <person name="Correr F.H."/>
            <person name="Franceschini L.M."/>
            <person name="Leite T.F."/>
            <person name="Margarido G.R.A."/>
            <person name="Almeida C.A."/>
            <person name="Ferrarezi J.A."/>
            <person name="Labate C.A."/>
        </authorList>
    </citation>
    <scope>NUCLEOTIDE SEQUENCE</scope>
    <source>
        <strain evidence="1">MF-1</strain>
    </source>
</reference>
<dbReference type="EMBL" id="AVOT02100393">
    <property type="protein sequence ID" value="MBW0577338.1"/>
    <property type="molecule type" value="Genomic_DNA"/>
</dbReference>